<dbReference type="PANTHER" id="PTHR30435:SF19">
    <property type="entry name" value="FLAGELLAR BASAL-BODY ROD PROTEIN FLGG"/>
    <property type="match status" value="1"/>
</dbReference>
<keyword evidence="6" id="KW-0969">Cilium</keyword>
<dbReference type="InterPro" id="IPR053967">
    <property type="entry name" value="LlgE_F_G-like_D1"/>
</dbReference>
<feature type="domain" description="Flagellar hook protein FlgE/F/G-like D1" evidence="5">
    <location>
        <begin position="91"/>
        <end position="154"/>
    </location>
</feature>
<dbReference type="GO" id="GO:0030694">
    <property type="term" value="C:bacterial-type flagellum basal body, rod"/>
    <property type="evidence" value="ECO:0007669"/>
    <property type="project" value="InterPro"/>
</dbReference>
<keyword evidence="6" id="KW-0282">Flagellum</keyword>
<dbReference type="AlphaFoldDB" id="A0A1G9MKB9"/>
<dbReference type="InterPro" id="IPR001444">
    <property type="entry name" value="Flag_bb_rod_N"/>
</dbReference>
<dbReference type="InterPro" id="IPR019776">
    <property type="entry name" value="Flagellar_basal_body_rod_CS"/>
</dbReference>
<dbReference type="EMBL" id="FNGO01000008">
    <property type="protein sequence ID" value="SDL74730.1"/>
    <property type="molecule type" value="Genomic_DNA"/>
</dbReference>
<dbReference type="GO" id="GO:0071978">
    <property type="term" value="P:bacterial-type flagellum-dependent swarming motility"/>
    <property type="evidence" value="ECO:0007669"/>
    <property type="project" value="TreeGrafter"/>
</dbReference>
<dbReference type="Pfam" id="PF00460">
    <property type="entry name" value="Flg_bb_rod"/>
    <property type="match status" value="1"/>
</dbReference>
<keyword evidence="6" id="KW-0966">Cell projection</keyword>
<keyword evidence="7" id="KW-1185">Reference proteome</keyword>
<accession>A0A1G9MKB9</accession>
<name>A0A1G9MKB9_9FIRM</name>
<evidence type="ECO:0000256" key="2">
    <source>
        <dbReference type="RuleBase" id="RU362116"/>
    </source>
</evidence>
<dbReference type="Pfam" id="PF22692">
    <property type="entry name" value="LlgE_F_G_D1"/>
    <property type="match status" value="1"/>
</dbReference>
<dbReference type="OrthoDB" id="9800375at2"/>
<reference evidence="6 7" key="1">
    <citation type="submission" date="2016-10" db="EMBL/GenBank/DDBJ databases">
        <authorList>
            <person name="de Groot N.N."/>
        </authorList>
    </citation>
    <scope>NUCLEOTIDE SEQUENCE [LARGE SCALE GENOMIC DNA]</scope>
    <source>
        <strain evidence="6 7">SLAS-1</strain>
    </source>
</reference>
<dbReference type="InterPro" id="IPR012836">
    <property type="entry name" value="FlgF"/>
</dbReference>
<dbReference type="STRING" id="321763.SAMN04488692_10896"/>
<dbReference type="InterPro" id="IPR037925">
    <property type="entry name" value="FlgE/F/G-like"/>
</dbReference>
<comment type="similarity">
    <text evidence="1 2">Belongs to the flagella basal body rod proteins family.</text>
</comment>
<dbReference type="SUPFAM" id="SSF117143">
    <property type="entry name" value="Flagellar hook protein flgE"/>
    <property type="match status" value="1"/>
</dbReference>
<feature type="domain" description="Flagellar basal body rod protein N-terminal" evidence="3">
    <location>
        <begin position="5"/>
        <end position="35"/>
    </location>
</feature>
<evidence type="ECO:0000259" key="5">
    <source>
        <dbReference type="Pfam" id="PF22692"/>
    </source>
</evidence>
<sequence>MIRGLYTSATGMAVNEARMDTLSNNIANVDTDGFKKDRRIVESFEDALLHRIQAGERQEIGGLGPGAGIDESYTDFSQGGIKETEADLDLALNGDGFFAVETPEGVRYTRRGNFTMDSDGLIVNDDGYPLLGEEGPLQVLPGEITTVDTDGTVYSGGLEVDELIIADFDDRNLLEQEGYSLYAQAEAEEVEPEEFEVKQGFVERSNVEIVKEMVDMIEATRHYETNQRAVRAQDETLQRAVNDIASLM</sequence>
<dbReference type="PROSITE" id="PS00588">
    <property type="entry name" value="FLAGELLA_BB_ROD"/>
    <property type="match status" value="1"/>
</dbReference>
<dbReference type="NCBIfam" id="TIGR02490">
    <property type="entry name" value="flgF"/>
    <property type="match status" value="1"/>
</dbReference>
<gene>
    <name evidence="6" type="ORF">SAMN04488692_10896</name>
</gene>
<dbReference type="PANTHER" id="PTHR30435">
    <property type="entry name" value="FLAGELLAR PROTEIN"/>
    <property type="match status" value="1"/>
</dbReference>
<evidence type="ECO:0000259" key="3">
    <source>
        <dbReference type="Pfam" id="PF00460"/>
    </source>
</evidence>
<comment type="subcellular location">
    <subcellularLocation>
        <location evidence="2">Bacterial flagellum basal body</location>
    </subcellularLocation>
</comment>
<keyword evidence="2" id="KW-0975">Bacterial flagellum</keyword>
<evidence type="ECO:0000313" key="6">
    <source>
        <dbReference type="EMBL" id="SDL74730.1"/>
    </source>
</evidence>
<dbReference type="InterPro" id="IPR010930">
    <property type="entry name" value="Flg_bb/hook_C_dom"/>
</dbReference>
<dbReference type="Pfam" id="PF06429">
    <property type="entry name" value="Flg_bbr_C"/>
    <property type="match status" value="1"/>
</dbReference>
<organism evidence="6 7">
    <name type="scientific">Halarsenatibacter silvermanii</name>
    <dbReference type="NCBI Taxonomy" id="321763"/>
    <lineage>
        <taxon>Bacteria</taxon>
        <taxon>Bacillati</taxon>
        <taxon>Bacillota</taxon>
        <taxon>Clostridia</taxon>
        <taxon>Halanaerobiales</taxon>
        <taxon>Halarsenatibacteraceae</taxon>
        <taxon>Halarsenatibacter</taxon>
    </lineage>
</organism>
<dbReference type="InterPro" id="IPR020013">
    <property type="entry name" value="Flagellar_FlgE/F/G"/>
</dbReference>
<protein>
    <submittedName>
        <fullName evidence="6">Flagellar basal-body rod protein FlgG</fullName>
    </submittedName>
</protein>
<evidence type="ECO:0000256" key="1">
    <source>
        <dbReference type="ARBA" id="ARBA00009677"/>
    </source>
</evidence>
<dbReference type="NCBIfam" id="TIGR03506">
    <property type="entry name" value="FlgEFG_subfam"/>
    <property type="match status" value="1"/>
</dbReference>
<dbReference type="RefSeq" id="WP_089759653.1">
    <property type="nucleotide sequence ID" value="NZ_FNGO01000008.1"/>
</dbReference>
<evidence type="ECO:0000313" key="7">
    <source>
        <dbReference type="Proteomes" id="UP000199476"/>
    </source>
</evidence>
<evidence type="ECO:0000259" key="4">
    <source>
        <dbReference type="Pfam" id="PF06429"/>
    </source>
</evidence>
<proteinExistence type="inferred from homology"/>
<dbReference type="Proteomes" id="UP000199476">
    <property type="component" value="Unassembled WGS sequence"/>
</dbReference>
<feature type="domain" description="Flagellar basal-body/hook protein C-terminal" evidence="4">
    <location>
        <begin position="198"/>
        <end position="242"/>
    </location>
</feature>